<dbReference type="PATRIC" id="fig|467210.3.peg.1278"/>
<dbReference type="Proteomes" id="UP000070394">
    <property type="component" value="Unassembled WGS sequence"/>
</dbReference>
<keyword evidence="6 9" id="KW-0067">ATP-binding</keyword>
<dbReference type="PANTHER" id="PTHR43297">
    <property type="entry name" value="OLIGOPEPTIDE TRANSPORT ATP-BINDING PROTEIN APPD"/>
    <property type="match status" value="1"/>
</dbReference>
<dbReference type="PANTHER" id="PTHR43297:SF2">
    <property type="entry name" value="DIPEPTIDE TRANSPORT ATP-BINDING PROTEIN DPPD"/>
    <property type="match status" value="1"/>
</dbReference>
<evidence type="ECO:0000256" key="3">
    <source>
        <dbReference type="ARBA" id="ARBA00022448"/>
    </source>
</evidence>
<evidence type="ECO:0000313" key="9">
    <source>
        <dbReference type="EMBL" id="KXB57779.1"/>
    </source>
</evidence>
<evidence type="ECO:0000256" key="4">
    <source>
        <dbReference type="ARBA" id="ARBA00022475"/>
    </source>
</evidence>
<evidence type="ECO:0000313" key="10">
    <source>
        <dbReference type="Proteomes" id="UP000070394"/>
    </source>
</evidence>
<dbReference type="InterPro" id="IPR027417">
    <property type="entry name" value="P-loop_NTPase"/>
</dbReference>
<keyword evidence="7" id="KW-0472">Membrane</keyword>
<keyword evidence="3" id="KW-0813">Transport</keyword>
<dbReference type="InterPro" id="IPR003439">
    <property type="entry name" value="ABC_transporter-like_ATP-bd"/>
</dbReference>
<accession>A0A133ZQN0</accession>
<protein>
    <submittedName>
        <fullName evidence="9">Dipeptide ABC transporter, ATP-binding protein DppD family protein</fullName>
    </submittedName>
</protein>
<dbReference type="Gene3D" id="3.40.50.300">
    <property type="entry name" value="P-loop containing nucleotide triphosphate hydrolases"/>
    <property type="match status" value="1"/>
</dbReference>
<evidence type="ECO:0000256" key="6">
    <source>
        <dbReference type="ARBA" id="ARBA00022840"/>
    </source>
</evidence>
<dbReference type="PROSITE" id="PS50893">
    <property type="entry name" value="ABC_TRANSPORTER_2"/>
    <property type="match status" value="1"/>
</dbReference>
<name>A0A133ZQN0_9FIRM</name>
<feature type="domain" description="ABC transporter" evidence="8">
    <location>
        <begin position="5"/>
        <end position="249"/>
    </location>
</feature>
<comment type="similarity">
    <text evidence="2">Belongs to the ABC transporter superfamily.</text>
</comment>
<dbReference type="InterPro" id="IPR003593">
    <property type="entry name" value="AAA+_ATPase"/>
</dbReference>
<dbReference type="SMART" id="SM00382">
    <property type="entry name" value="AAA"/>
    <property type="match status" value="1"/>
</dbReference>
<dbReference type="GO" id="GO:0005524">
    <property type="term" value="F:ATP binding"/>
    <property type="evidence" value="ECO:0007669"/>
    <property type="project" value="UniProtKB-KW"/>
</dbReference>
<evidence type="ECO:0000256" key="5">
    <source>
        <dbReference type="ARBA" id="ARBA00022741"/>
    </source>
</evidence>
<evidence type="ECO:0000256" key="7">
    <source>
        <dbReference type="ARBA" id="ARBA00023136"/>
    </source>
</evidence>
<organism evidence="9 10">
    <name type="scientific">Lachnoanaerobaculum saburreum</name>
    <dbReference type="NCBI Taxonomy" id="467210"/>
    <lineage>
        <taxon>Bacteria</taxon>
        <taxon>Bacillati</taxon>
        <taxon>Bacillota</taxon>
        <taxon>Clostridia</taxon>
        <taxon>Lachnospirales</taxon>
        <taxon>Lachnospiraceae</taxon>
        <taxon>Lachnoanaerobaculum</taxon>
    </lineage>
</organism>
<keyword evidence="5" id="KW-0547">Nucleotide-binding</keyword>
<sequence length="254" mass="27865">MTELLKFQNVNISYEKKQVLYDISFSLSSGEILGIVGNSGCGKSTLLKSILSLEGPKVTKGDILFKDMSLLSLNNEDMRQIRGKSISMVFQESGIHTNPLKTVSDTVFESMRAHCAISKRDALDTAVHIFESLSLPDPERILSSYPFELSGGMNQRVGIALAMLNKPSIILADEPTSALDPIVAVQIVNELKSLREKYNTAIILVTHNIKIARSITDTIMVLHHGKIADYGNTKEVLSSPKSEFTKELILSALG</sequence>
<dbReference type="GO" id="GO:0016887">
    <property type="term" value="F:ATP hydrolysis activity"/>
    <property type="evidence" value="ECO:0007669"/>
    <property type="project" value="InterPro"/>
</dbReference>
<dbReference type="GO" id="GO:0005886">
    <property type="term" value="C:plasma membrane"/>
    <property type="evidence" value="ECO:0007669"/>
    <property type="project" value="UniProtKB-SubCell"/>
</dbReference>
<keyword evidence="4" id="KW-1003">Cell membrane</keyword>
<gene>
    <name evidence="9" type="ORF">HMPREF1866_01287</name>
</gene>
<dbReference type="EMBL" id="LSDA01000075">
    <property type="protein sequence ID" value="KXB57779.1"/>
    <property type="molecule type" value="Genomic_DNA"/>
</dbReference>
<dbReference type="InterPro" id="IPR050388">
    <property type="entry name" value="ABC_Ni/Peptide_Import"/>
</dbReference>
<dbReference type="CDD" id="cd03257">
    <property type="entry name" value="ABC_NikE_OppD_transporters"/>
    <property type="match status" value="1"/>
</dbReference>
<evidence type="ECO:0000256" key="1">
    <source>
        <dbReference type="ARBA" id="ARBA00004202"/>
    </source>
</evidence>
<keyword evidence="10" id="KW-1185">Reference proteome</keyword>
<dbReference type="AlphaFoldDB" id="A0A133ZQN0"/>
<reference evidence="10" key="1">
    <citation type="submission" date="2016-01" db="EMBL/GenBank/DDBJ databases">
        <authorList>
            <person name="Mitreva M."/>
            <person name="Pepin K.H."/>
            <person name="Mihindukulasuriya K.A."/>
            <person name="Fulton R."/>
            <person name="Fronick C."/>
            <person name="O'Laughlin M."/>
            <person name="Miner T."/>
            <person name="Herter B."/>
            <person name="Rosa B.A."/>
            <person name="Cordes M."/>
            <person name="Tomlinson C."/>
            <person name="Wollam A."/>
            <person name="Palsikar V.B."/>
            <person name="Mardis E.R."/>
            <person name="Wilson R.K."/>
        </authorList>
    </citation>
    <scope>NUCLEOTIDE SEQUENCE [LARGE SCALE GENOMIC DNA]</scope>
    <source>
        <strain evidence="10">DNF00896</strain>
    </source>
</reference>
<dbReference type="SUPFAM" id="SSF52540">
    <property type="entry name" value="P-loop containing nucleoside triphosphate hydrolases"/>
    <property type="match status" value="1"/>
</dbReference>
<evidence type="ECO:0000259" key="8">
    <source>
        <dbReference type="PROSITE" id="PS50893"/>
    </source>
</evidence>
<dbReference type="Pfam" id="PF00005">
    <property type="entry name" value="ABC_tran"/>
    <property type="match status" value="1"/>
</dbReference>
<dbReference type="OrthoDB" id="9806285at2"/>
<dbReference type="STRING" id="467210.HMPREF1866_01287"/>
<evidence type="ECO:0000256" key="2">
    <source>
        <dbReference type="ARBA" id="ARBA00005417"/>
    </source>
</evidence>
<comment type="caution">
    <text evidence="9">The sequence shown here is derived from an EMBL/GenBank/DDBJ whole genome shotgun (WGS) entry which is preliminary data.</text>
</comment>
<comment type="subcellular location">
    <subcellularLocation>
        <location evidence="1">Cell membrane</location>
        <topology evidence="1">Peripheral membrane protein</topology>
    </subcellularLocation>
</comment>
<dbReference type="RefSeq" id="WP_060931080.1">
    <property type="nucleotide sequence ID" value="NZ_KQ959819.1"/>
</dbReference>
<proteinExistence type="inferred from homology"/>